<dbReference type="PANTHER" id="PTHR13164">
    <property type="entry name" value="CALICYLIN BINDING PROTEIN"/>
    <property type="match status" value="1"/>
</dbReference>
<sequence>MTQGDNSPTSATASMDPPKSALQDNIERMGKNAYYFAHAHKATGPKWDGKIEPRLLSSSSNLSASDGGGESVDVGVASVSVTNSAAAAAVALRSISLSKSNITNYAFMDEGEKVKIYVNLPSVGSTPSENIALESTERSLCLTIKGYIAVPNPAADKDLDDLICDTSKSSGDTEENCDEMAVEGKEPQPRGEDRCLSFARLYGEIESATLKKRPDKIIITLKKKEGNKPWTSVIA</sequence>
<evidence type="ECO:0000256" key="1">
    <source>
        <dbReference type="SAM" id="MobiDB-lite"/>
    </source>
</evidence>
<dbReference type="Gene3D" id="2.60.40.790">
    <property type="match status" value="1"/>
</dbReference>
<dbReference type="InterPro" id="IPR008978">
    <property type="entry name" value="HSP20-like_chaperone"/>
</dbReference>
<gene>
    <name evidence="2" type="ORF">HJC23_010296</name>
</gene>
<dbReference type="AlphaFoldDB" id="A0ABD3QPA9"/>
<dbReference type="PANTHER" id="PTHR13164:SF6">
    <property type="entry name" value="CS DOMAIN-CONTAINING PROTEIN"/>
    <property type="match status" value="1"/>
</dbReference>
<proteinExistence type="predicted"/>
<feature type="region of interest" description="Disordered" evidence="1">
    <location>
        <begin position="1"/>
        <end position="24"/>
    </location>
</feature>
<protein>
    <recommendedName>
        <fullName evidence="4">CS domain-containing protein</fullName>
    </recommendedName>
</protein>
<reference evidence="2 3" key="1">
    <citation type="journal article" date="2020" name="G3 (Bethesda)">
        <title>Improved Reference Genome for Cyclotella cryptica CCMP332, a Model for Cell Wall Morphogenesis, Salinity Adaptation, and Lipid Production in Diatoms (Bacillariophyta).</title>
        <authorList>
            <person name="Roberts W.R."/>
            <person name="Downey K.M."/>
            <person name="Ruck E.C."/>
            <person name="Traller J.C."/>
            <person name="Alverson A.J."/>
        </authorList>
    </citation>
    <scope>NUCLEOTIDE SEQUENCE [LARGE SCALE GENOMIC DNA]</scope>
    <source>
        <strain evidence="2 3">CCMP332</strain>
    </source>
</reference>
<comment type="caution">
    <text evidence="2">The sequence shown here is derived from an EMBL/GenBank/DDBJ whole genome shotgun (WGS) entry which is preliminary data.</text>
</comment>
<keyword evidence="3" id="KW-1185">Reference proteome</keyword>
<feature type="compositionally biased region" description="Polar residues" evidence="1">
    <location>
        <begin position="1"/>
        <end position="13"/>
    </location>
</feature>
<evidence type="ECO:0008006" key="4">
    <source>
        <dbReference type="Google" id="ProtNLM"/>
    </source>
</evidence>
<name>A0ABD3QPA9_9STRA</name>
<dbReference type="EMBL" id="JABMIG020000023">
    <property type="protein sequence ID" value="KAL3801952.1"/>
    <property type="molecule type" value="Genomic_DNA"/>
</dbReference>
<evidence type="ECO:0000313" key="2">
    <source>
        <dbReference type="EMBL" id="KAL3801952.1"/>
    </source>
</evidence>
<dbReference type="InterPro" id="IPR052289">
    <property type="entry name" value="Calcyclin-binding_UBL-bridge"/>
</dbReference>
<accession>A0ABD3QPA9</accession>
<dbReference type="Proteomes" id="UP001516023">
    <property type="component" value="Unassembled WGS sequence"/>
</dbReference>
<evidence type="ECO:0000313" key="3">
    <source>
        <dbReference type="Proteomes" id="UP001516023"/>
    </source>
</evidence>
<organism evidence="2 3">
    <name type="scientific">Cyclotella cryptica</name>
    <dbReference type="NCBI Taxonomy" id="29204"/>
    <lineage>
        <taxon>Eukaryota</taxon>
        <taxon>Sar</taxon>
        <taxon>Stramenopiles</taxon>
        <taxon>Ochrophyta</taxon>
        <taxon>Bacillariophyta</taxon>
        <taxon>Coscinodiscophyceae</taxon>
        <taxon>Thalassiosirophycidae</taxon>
        <taxon>Stephanodiscales</taxon>
        <taxon>Stephanodiscaceae</taxon>
        <taxon>Cyclotella</taxon>
    </lineage>
</organism>